<evidence type="ECO:0000259" key="10">
    <source>
        <dbReference type="Pfam" id="PF04535"/>
    </source>
</evidence>
<dbReference type="AlphaFoldDB" id="A0AAE1THV4"/>
<proteinExistence type="inferred from homology"/>
<evidence type="ECO:0000256" key="8">
    <source>
        <dbReference type="RuleBase" id="RU361233"/>
    </source>
</evidence>
<feature type="region of interest" description="Disordered" evidence="9">
    <location>
        <begin position="1"/>
        <end position="27"/>
    </location>
</feature>
<keyword evidence="7 8" id="KW-0472">Membrane</keyword>
<gene>
    <name evidence="11" type="ORF">QN277_001019</name>
</gene>
<evidence type="ECO:0000256" key="1">
    <source>
        <dbReference type="ARBA" id="ARBA00004651"/>
    </source>
</evidence>
<feature type="transmembrane region" description="Helical" evidence="8">
    <location>
        <begin position="127"/>
        <end position="147"/>
    </location>
</feature>
<name>A0AAE1THV4_9FABA</name>
<evidence type="ECO:0000313" key="12">
    <source>
        <dbReference type="Proteomes" id="UP001293593"/>
    </source>
</evidence>
<evidence type="ECO:0000256" key="9">
    <source>
        <dbReference type="SAM" id="MobiDB-lite"/>
    </source>
</evidence>
<keyword evidence="5 8" id="KW-0812">Transmembrane</keyword>
<dbReference type="PANTHER" id="PTHR33573:SF40">
    <property type="entry name" value="CASP-LIKE PROTEIN 4D2"/>
    <property type="match status" value="1"/>
</dbReference>
<dbReference type="Proteomes" id="UP001293593">
    <property type="component" value="Unassembled WGS sequence"/>
</dbReference>
<comment type="subunit">
    <text evidence="3 8">Homodimer and heterodimers.</text>
</comment>
<evidence type="ECO:0000256" key="6">
    <source>
        <dbReference type="ARBA" id="ARBA00022989"/>
    </source>
</evidence>
<feature type="transmembrane region" description="Helical" evidence="8">
    <location>
        <begin position="167"/>
        <end position="190"/>
    </location>
</feature>
<feature type="transmembrane region" description="Helical" evidence="8">
    <location>
        <begin position="82"/>
        <end position="106"/>
    </location>
</feature>
<dbReference type="GO" id="GO:0005886">
    <property type="term" value="C:plasma membrane"/>
    <property type="evidence" value="ECO:0007669"/>
    <property type="project" value="UniProtKB-SubCell"/>
</dbReference>
<comment type="caution">
    <text evidence="11">The sequence shown here is derived from an EMBL/GenBank/DDBJ whole genome shotgun (WGS) entry which is preliminary data.</text>
</comment>
<evidence type="ECO:0000256" key="5">
    <source>
        <dbReference type="ARBA" id="ARBA00022692"/>
    </source>
</evidence>
<dbReference type="EMBL" id="JAWXYG010000001">
    <property type="protein sequence ID" value="KAK4284150.1"/>
    <property type="molecule type" value="Genomic_DNA"/>
</dbReference>
<comment type="subcellular location">
    <subcellularLocation>
        <location evidence="1 8">Cell membrane</location>
        <topology evidence="1 8">Multi-pass membrane protein</topology>
    </subcellularLocation>
</comment>
<evidence type="ECO:0000256" key="7">
    <source>
        <dbReference type="ARBA" id="ARBA00023136"/>
    </source>
</evidence>
<keyword evidence="6 8" id="KW-1133">Transmembrane helix</keyword>
<feature type="domain" description="Casparian strip membrane protein" evidence="10">
    <location>
        <begin position="38"/>
        <end position="177"/>
    </location>
</feature>
<dbReference type="Pfam" id="PF04535">
    <property type="entry name" value="CASP_dom"/>
    <property type="match status" value="1"/>
</dbReference>
<accession>A0AAE1THV4</accession>
<keyword evidence="4 8" id="KW-1003">Cell membrane</keyword>
<comment type="similarity">
    <text evidence="2 8">Belongs to the Casparian strip membrane proteins (CASP) family.</text>
</comment>
<protein>
    <recommendedName>
        <fullName evidence="8">CASP-like protein</fullName>
    </recommendedName>
</protein>
<reference evidence="11" key="1">
    <citation type="submission" date="2023-10" db="EMBL/GenBank/DDBJ databases">
        <title>Chromosome-level genome of the transformable northern wattle, Acacia crassicarpa.</title>
        <authorList>
            <person name="Massaro I."/>
            <person name="Sinha N.R."/>
            <person name="Poethig S."/>
            <person name="Leichty A.R."/>
        </authorList>
    </citation>
    <scope>NUCLEOTIDE SEQUENCE</scope>
    <source>
        <strain evidence="11">Acra3RX</strain>
        <tissue evidence="11">Leaf</tissue>
    </source>
</reference>
<feature type="transmembrane region" description="Helical" evidence="8">
    <location>
        <begin position="30"/>
        <end position="55"/>
    </location>
</feature>
<evidence type="ECO:0000313" key="11">
    <source>
        <dbReference type="EMBL" id="KAK4284150.1"/>
    </source>
</evidence>
<evidence type="ECO:0000256" key="4">
    <source>
        <dbReference type="ARBA" id="ARBA00022475"/>
    </source>
</evidence>
<dbReference type="PANTHER" id="PTHR33573">
    <property type="entry name" value="CASP-LIKE PROTEIN 4A4"/>
    <property type="match status" value="1"/>
</dbReference>
<dbReference type="InterPro" id="IPR006702">
    <property type="entry name" value="CASP_dom"/>
</dbReference>
<sequence length="194" mass="20925">METNNKAADAMEISAPQPPPQPSRSPRSSLTISGIGILVLRVLTLFFLLVALILISVDKGSEPAEDGGRNQIKFDDLHSYKYMMAAIIIGFVYNLGQMALSIFNVVSGKRLIKGDFGFLLDFSGDEIISYLLATGAAAGFGATLDVHSTLTDYLDVHFDSFFNKANASASLLFFGFMFTASSSVFASYALPKNV</sequence>
<keyword evidence="12" id="KW-1185">Reference proteome</keyword>
<evidence type="ECO:0000256" key="3">
    <source>
        <dbReference type="ARBA" id="ARBA00011489"/>
    </source>
</evidence>
<evidence type="ECO:0000256" key="2">
    <source>
        <dbReference type="ARBA" id="ARBA00007651"/>
    </source>
</evidence>
<organism evidence="11 12">
    <name type="scientific">Acacia crassicarpa</name>
    <name type="common">northern wattle</name>
    <dbReference type="NCBI Taxonomy" id="499986"/>
    <lineage>
        <taxon>Eukaryota</taxon>
        <taxon>Viridiplantae</taxon>
        <taxon>Streptophyta</taxon>
        <taxon>Embryophyta</taxon>
        <taxon>Tracheophyta</taxon>
        <taxon>Spermatophyta</taxon>
        <taxon>Magnoliopsida</taxon>
        <taxon>eudicotyledons</taxon>
        <taxon>Gunneridae</taxon>
        <taxon>Pentapetalae</taxon>
        <taxon>rosids</taxon>
        <taxon>fabids</taxon>
        <taxon>Fabales</taxon>
        <taxon>Fabaceae</taxon>
        <taxon>Caesalpinioideae</taxon>
        <taxon>mimosoid clade</taxon>
        <taxon>Acacieae</taxon>
        <taxon>Acacia</taxon>
    </lineage>
</organism>